<dbReference type="EMBL" id="JAFFHB010000001">
    <property type="protein sequence ID" value="KAK4674061.1"/>
    <property type="molecule type" value="Genomic_DNA"/>
</dbReference>
<gene>
    <name evidence="1" type="ORF">QC763_0020410</name>
</gene>
<dbReference type="GeneID" id="87925345"/>
<organism evidence="1 2">
    <name type="scientific">Podospora pseudopauciseta</name>
    <dbReference type="NCBI Taxonomy" id="2093780"/>
    <lineage>
        <taxon>Eukaryota</taxon>
        <taxon>Fungi</taxon>
        <taxon>Dikarya</taxon>
        <taxon>Ascomycota</taxon>
        <taxon>Pezizomycotina</taxon>
        <taxon>Sordariomycetes</taxon>
        <taxon>Sordariomycetidae</taxon>
        <taxon>Sordariales</taxon>
        <taxon>Podosporaceae</taxon>
        <taxon>Podospora</taxon>
    </lineage>
</organism>
<accession>A0ABR0I289</accession>
<protein>
    <submittedName>
        <fullName evidence="1">Uncharacterized protein</fullName>
    </submittedName>
</protein>
<keyword evidence="2" id="KW-1185">Reference proteome</keyword>
<evidence type="ECO:0000313" key="2">
    <source>
        <dbReference type="Proteomes" id="UP001326199"/>
    </source>
</evidence>
<sequence length="74" mass="8174">MISTSLALNGSPKLRVVLGLGGFVTSKLCRAVCRAVHWRQRQQRRALPNPYAWPTSIFIVAHSLLAVIHNPNPS</sequence>
<name>A0ABR0I289_9PEZI</name>
<reference evidence="1 2" key="1">
    <citation type="journal article" date="2023" name="bioRxiv">
        <title>High-quality genome assemblies of four members of thePodospora anserinaspecies complex.</title>
        <authorList>
            <person name="Ament-Velasquez S.L."/>
            <person name="Vogan A.A."/>
            <person name="Wallerman O."/>
            <person name="Hartmann F."/>
            <person name="Gautier V."/>
            <person name="Silar P."/>
            <person name="Giraud T."/>
            <person name="Johannesson H."/>
        </authorList>
    </citation>
    <scope>NUCLEOTIDE SEQUENCE [LARGE SCALE GENOMIC DNA]</scope>
    <source>
        <strain evidence="1 2">CBS 411.78</strain>
    </source>
</reference>
<proteinExistence type="predicted"/>
<dbReference type="RefSeq" id="XP_062771383.1">
    <property type="nucleotide sequence ID" value="XM_062905394.1"/>
</dbReference>
<evidence type="ECO:0000313" key="1">
    <source>
        <dbReference type="EMBL" id="KAK4674061.1"/>
    </source>
</evidence>
<dbReference type="Proteomes" id="UP001326199">
    <property type="component" value="Unassembled WGS sequence"/>
</dbReference>
<comment type="caution">
    <text evidence="1">The sequence shown here is derived from an EMBL/GenBank/DDBJ whole genome shotgun (WGS) entry which is preliminary data.</text>
</comment>